<feature type="binding site" evidence="7">
    <location>
        <position position="11"/>
    </location>
    <ligand>
        <name>NADPH</name>
        <dbReference type="ChEBI" id="CHEBI:57783"/>
    </ligand>
</feature>
<evidence type="ECO:0000256" key="4">
    <source>
        <dbReference type="ARBA" id="ARBA00023098"/>
    </source>
</evidence>
<protein>
    <recommendedName>
        <fullName evidence="7">Glycerol-3-phosphate dehydrogenase [NAD(P)+]</fullName>
        <ecNumber evidence="7">1.1.1.94</ecNumber>
    </recommendedName>
    <alternativeName>
        <fullName evidence="7">NAD(P)(+)-dependent glycerol-3-phosphate dehydrogenase</fullName>
    </alternativeName>
    <alternativeName>
        <fullName evidence="7">NAD(P)H-dependent dihydroxyacetone-phosphate reductase</fullName>
    </alternativeName>
</protein>
<evidence type="ECO:0000256" key="3">
    <source>
        <dbReference type="ARBA" id="ARBA00023002"/>
    </source>
</evidence>
<feature type="binding site" evidence="7">
    <location>
        <position position="188"/>
    </location>
    <ligand>
        <name>sn-glycerol 3-phosphate</name>
        <dbReference type="ChEBI" id="CHEBI:57597"/>
    </ligand>
</feature>
<feature type="binding site" evidence="7">
    <location>
        <position position="276"/>
    </location>
    <ligand>
        <name>NADPH</name>
        <dbReference type="ChEBI" id="CHEBI:57783"/>
    </ligand>
</feature>
<feature type="binding site" evidence="7">
    <location>
        <position position="136"/>
    </location>
    <ligand>
        <name>NADPH</name>
        <dbReference type="ChEBI" id="CHEBI:57783"/>
    </ligand>
</feature>
<evidence type="ECO:0000259" key="11">
    <source>
        <dbReference type="Pfam" id="PF07479"/>
    </source>
</evidence>
<dbReference type="GO" id="GO:0047952">
    <property type="term" value="F:glycerol-3-phosphate dehydrogenase [NAD(P)+] activity"/>
    <property type="evidence" value="ECO:0007669"/>
    <property type="project" value="UniProtKB-EC"/>
</dbReference>
<evidence type="ECO:0000256" key="5">
    <source>
        <dbReference type="ARBA" id="ARBA00023209"/>
    </source>
</evidence>
<evidence type="ECO:0000256" key="1">
    <source>
        <dbReference type="ARBA" id="ARBA00011009"/>
    </source>
</evidence>
<dbReference type="PANTHER" id="PTHR11728:SF1">
    <property type="entry name" value="GLYCEROL-3-PHOSPHATE DEHYDROGENASE [NAD(+)] 2, CHLOROPLASTIC"/>
    <property type="match status" value="1"/>
</dbReference>
<keyword evidence="2 7" id="KW-0444">Lipid biosynthesis</keyword>
<comment type="caution">
    <text evidence="7">Lacks conserved residue(s) required for the propagation of feature annotation.</text>
</comment>
<dbReference type="Proteomes" id="UP000060487">
    <property type="component" value="Unassembled WGS sequence"/>
</dbReference>
<keyword evidence="7 8" id="KW-0520">NAD</keyword>
<dbReference type="PANTHER" id="PTHR11728">
    <property type="entry name" value="GLYCEROL-3-PHOSPHATE DEHYDROGENASE"/>
    <property type="match status" value="1"/>
</dbReference>
<dbReference type="InterPro" id="IPR006109">
    <property type="entry name" value="G3P_DH_NAD-dep_C"/>
</dbReference>
<comment type="subcellular location">
    <subcellularLocation>
        <location evidence="7">Cytoplasm</location>
    </subcellularLocation>
</comment>
<keyword evidence="6 7" id="KW-1208">Phospholipid metabolism</keyword>
<sequence>MNTVSVIGAGSWGTVIANLLALKGNEVRLWAYEKETVESIKETGENKLFMPGLKLSARLIPTDNLIEAVGAAEYIILVVPTQFIRGILQVQASIAPDTLIVTAAKGIERGTLKTASAIIREFTGNEIAVLSGPSFADEVAKKRPTAITLAIASHSKYGHALQEMFYTEYFRVYTNEDIIGVELGGALKNVIAIASGICDGLGLGLNARAALITRGLSEIIRLGVVLGAKENTFSGLSGLGDLVLTCTGNLSRNYTVGLRLGRGETPAEILSDMKAVAEGVETSASAFALANRAGVEMPIVEQVYRVIHESRDPAAAVRHLMSRELKEEFRHG</sequence>
<dbReference type="HAMAP" id="MF_00394">
    <property type="entry name" value="NAD_Glyc3P_dehydrog"/>
    <property type="match status" value="1"/>
</dbReference>
<dbReference type="SUPFAM" id="SSF48179">
    <property type="entry name" value="6-phosphogluconate dehydrogenase C-terminal domain-like"/>
    <property type="match status" value="1"/>
</dbReference>
<evidence type="ECO:0000256" key="7">
    <source>
        <dbReference type="HAMAP-Rule" id="MF_00394"/>
    </source>
</evidence>
<comment type="similarity">
    <text evidence="1 7 8">Belongs to the NAD-dependent glycerol-3-phosphate dehydrogenase family.</text>
</comment>
<dbReference type="EC" id="1.1.1.94" evidence="7"/>
<feature type="binding site" evidence="7">
    <location>
        <position position="252"/>
    </location>
    <ligand>
        <name>NADPH</name>
        <dbReference type="ChEBI" id="CHEBI:57783"/>
    </ligand>
</feature>
<dbReference type="Pfam" id="PF07479">
    <property type="entry name" value="NAD_Gly3P_dh_C"/>
    <property type="match status" value="1"/>
</dbReference>
<comment type="catalytic activity">
    <reaction evidence="7">
        <text>sn-glycerol 3-phosphate + NAD(+) = dihydroxyacetone phosphate + NADH + H(+)</text>
        <dbReference type="Rhea" id="RHEA:11092"/>
        <dbReference type="ChEBI" id="CHEBI:15378"/>
        <dbReference type="ChEBI" id="CHEBI:57540"/>
        <dbReference type="ChEBI" id="CHEBI:57597"/>
        <dbReference type="ChEBI" id="CHEBI:57642"/>
        <dbReference type="ChEBI" id="CHEBI:57945"/>
        <dbReference type="EC" id="1.1.1.94"/>
    </reaction>
</comment>
<dbReference type="InterPro" id="IPR006168">
    <property type="entry name" value="G3P_DH_NAD-dep"/>
</dbReference>
<feature type="binding site" evidence="7">
    <location>
        <position position="253"/>
    </location>
    <ligand>
        <name>sn-glycerol 3-phosphate</name>
        <dbReference type="ChEBI" id="CHEBI:57597"/>
    </ligand>
</feature>
<evidence type="ECO:0000313" key="12">
    <source>
        <dbReference type="EMBL" id="KWT78283.1"/>
    </source>
</evidence>
<feature type="binding site" evidence="7">
    <location>
        <position position="251"/>
    </location>
    <ligand>
        <name>sn-glycerol 3-phosphate</name>
        <dbReference type="ChEBI" id="CHEBI:57597"/>
    </ligand>
</feature>
<evidence type="ECO:0000256" key="9">
    <source>
        <dbReference type="RuleBase" id="RU000439"/>
    </source>
</evidence>
<dbReference type="InterPro" id="IPR013328">
    <property type="entry name" value="6PGD_dom2"/>
</dbReference>
<evidence type="ECO:0000256" key="8">
    <source>
        <dbReference type="RuleBase" id="RU000437"/>
    </source>
</evidence>
<dbReference type="Gene3D" id="3.40.50.720">
    <property type="entry name" value="NAD(P)-binding Rossmann-like Domain"/>
    <property type="match status" value="1"/>
</dbReference>
<name>A0ABR5SCX0_9BACT</name>
<keyword evidence="5 7" id="KW-0594">Phospholipid biosynthesis</keyword>
<dbReference type="NCBIfam" id="NF000940">
    <property type="entry name" value="PRK00094.1-2"/>
    <property type="match status" value="1"/>
</dbReference>
<dbReference type="InterPro" id="IPR011128">
    <property type="entry name" value="G3P_DH_NAD-dep_N"/>
</dbReference>
<dbReference type="PRINTS" id="PR00077">
    <property type="entry name" value="GPDHDRGNASE"/>
</dbReference>
<feature type="binding site" evidence="7">
    <location>
        <position position="252"/>
    </location>
    <ligand>
        <name>sn-glycerol 3-phosphate</name>
        <dbReference type="ChEBI" id="CHEBI:57597"/>
    </ligand>
</feature>
<keyword evidence="7" id="KW-0521">NADP</keyword>
<keyword evidence="4 7" id="KW-0443">Lipid metabolism</keyword>
<feature type="binding site" evidence="7">
    <location>
        <position position="241"/>
    </location>
    <ligand>
        <name>sn-glycerol 3-phosphate</name>
        <dbReference type="ChEBI" id="CHEBI:57597"/>
    </ligand>
</feature>
<evidence type="ECO:0000313" key="13">
    <source>
        <dbReference type="Proteomes" id="UP000060487"/>
    </source>
</evidence>
<keyword evidence="13" id="KW-1185">Reference proteome</keyword>
<proteinExistence type="inferred from homology"/>
<dbReference type="NCBIfam" id="NF000942">
    <property type="entry name" value="PRK00094.1-4"/>
    <property type="match status" value="1"/>
</dbReference>
<dbReference type="InterPro" id="IPR036291">
    <property type="entry name" value="NAD(P)-bd_dom_sf"/>
</dbReference>
<feature type="binding site" evidence="7">
    <location>
        <position position="105"/>
    </location>
    <ligand>
        <name>NADPH</name>
        <dbReference type="ChEBI" id="CHEBI:57783"/>
    </ligand>
</feature>
<accession>A0ABR5SCX0</accession>
<dbReference type="PROSITE" id="PS00957">
    <property type="entry name" value="NAD_G3PDH"/>
    <property type="match status" value="1"/>
</dbReference>
<dbReference type="RefSeq" id="WP_085053508.1">
    <property type="nucleotide sequence ID" value="NZ_LNQR01000117.1"/>
</dbReference>
<feature type="binding site" evidence="7">
    <location>
        <position position="278"/>
    </location>
    <ligand>
        <name>NADPH</name>
        <dbReference type="ChEBI" id="CHEBI:57783"/>
    </ligand>
</feature>
<evidence type="ECO:0000256" key="6">
    <source>
        <dbReference type="ARBA" id="ARBA00023264"/>
    </source>
</evidence>
<reference evidence="12 13" key="1">
    <citation type="submission" date="2015-11" db="EMBL/GenBank/DDBJ databases">
        <authorList>
            <person name="Lin W."/>
        </authorList>
    </citation>
    <scope>NUCLEOTIDE SEQUENCE [LARGE SCALE GENOMIC DNA]</scope>
    <source>
        <strain evidence="12 13">HCH-1</strain>
    </source>
</reference>
<dbReference type="EMBL" id="LNQR01000117">
    <property type="protein sequence ID" value="KWT78283.1"/>
    <property type="molecule type" value="Genomic_DNA"/>
</dbReference>
<feature type="binding site" evidence="7">
    <location>
        <position position="12"/>
    </location>
    <ligand>
        <name>NADPH</name>
        <dbReference type="ChEBI" id="CHEBI:57783"/>
    </ligand>
</feature>
<feature type="active site" description="Proton acceptor" evidence="7">
    <location>
        <position position="188"/>
    </location>
</feature>
<keyword evidence="3 7" id="KW-0560">Oxidoreductase</keyword>
<comment type="catalytic activity">
    <reaction evidence="7 9">
        <text>sn-glycerol 3-phosphate + NADP(+) = dihydroxyacetone phosphate + NADPH + H(+)</text>
        <dbReference type="Rhea" id="RHEA:11096"/>
        <dbReference type="ChEBI" id="CHEBI:15378"/>
        <dbReference type="ChEBI" id="CHEBI:57597"/>
        <dbReference type="ChEBI" id="CHEBI:57642"/>
        <dbReference type="ChEBI" id="CHEBI:57783"/>
        <dbReference type="ChEBI" id="CHEBI:58349"/>
        <dbReference type="EC" id="1.1.1.94"/>
    </reaction>
</comment>
<feature type="binding site" evidence="7">
    <location>
        <position position="134"/>
    </location>
    <ligand>
        <name>sn-glycerol 3-phosphate</name>
        <dbReference type="ChEBI" id="CHEBI:57597"/>
    </ligand>
</feature>
<dbReference type="Gene3D" id="1.10.1040.10">
    <property type="entry name" value="N-(1-d-carboxylethyl)-l-norvaline Dehydrogenase, domain 2"/>
    <property type="match status" value="1"/>
</dbReference>
<keyword evidence="7" id="KW-0963">Cytoplasm</keyword>
<keyword evidence="7" id="KW-0547">Nucleotide-binding</keyword>
<evidence type="ECO:0000256" key="2">
    <source>
        <dbReference type="ARBA" id="ARBA00022516"/>
    </source>
</evidence>
<organism evidence="12 13">
    <name type="scientific">Candidatus Magnetominusculus xianensis</name>
    <dbReference type="NCBI Taxonomy" id="1748249"/>
    <lineage>
        <taxon>Bacteria</taxon>
        <taxon>Pseudomonadati</taxon>
        <taxon>Nitrospirota</taxon>
        <taxon>Nitrospiria</taxon>
        <taxon>Nitrospirales</taxon>
        <taxon>Nitrospiraceae</taxon>
        <taxon>Candidatus Magnetominusculus</taxon>
    </lineage>
</organism>
<feature type="domain" description="Glycerol-3-phosphate dehydrogenase NAD-dependent N-terminal" evidence="10">
    <location>
        <begin position="4"/>
        <end position="153"/>
    </location>
</feature>
<feature type="binding site" evidence="7">
    <location>
        <position position="132"/>
    </location>
    <ligand>
        <name>sn-glycerol 3-phosphate</name>
        <dbReference type="ChEBI" id="CHEBI:57597"/>
    </ligand>
</feature>
<dbReference type="Pfam" id="PF01210">
    <property type="entry name" value="NAD_Gly3P_dh_N"/>
    <property type="match status" value="1"/>
</dbReference>
<gene>
    <name evidence="7 12" type="primary">gpsA</name>
    <name evidence="12" type="ORF">ASN18_2888</name>
</gene>
<feature type="domain" description="Glycerol-3-phosphate dehydrogenase NAD-dependent C-terminal" evidence="11">
    <location>
        <begin position="177"/>
        <end position="317"/>
    </location>
</feature>
<comment type="pathway">
    <text evidence="7">Membrane lipid metabolism; glycerophospholipid metabolism.</text>
</comment>
<comment type="caution">
    <text evidence="12">The sequence shown here is derived from an EMBL/GenBank/DDBJ whole genome shotgun (WGS) entry which is preliminary data.</text>
</comment>
<comment type="function">
    <text evidence="7">Catalyzes the reduction of the glycolytic intermediate dihydroxyacetone phosphate (DHAP) to sn-glycerol 3-phosphate (G3P), the key precursor for phospholipid synthesis.</text>
</comment>
<dbReference type="PIRSF" id="PIRSF000114">
    <property type="entry name" value="Glycerol-3-P_dh"/>
    <property type="match status" value="1"/>
</dbReference>
<dbReference type="InterPro" id="IPR008927">
    <property type="entry name" value="6-PGluconate_DH-like_C_sf"/>
</dbReference>
<feature type="binding site" evidence="7">
    <location>
        <position position="105"/>
    </location>
    <ligand>
        <name>sn-glycerol 3-phosphate</name>
        <dbReference type="ChEBI" id="CHEBI:57597"/>
    </ligand>
</feature>
<evidence type="ECO:0000259" key="10">
    <source>
        <dbReference type="Pfam" id="PF01210"/>
    </source>
</evidence>
<dbReference type="SUPFAM" id="SSF51735">
    <property type="entry name" value="NAD(P)-binding Rossmann-fold domains"/>
    <property type="match status" value="1"/>
</dbReference>